<feature type="region of interest" description="Disordered" evidence="1">
    <location>
        <begin position="48"/>
        <end position="74"/>
    </location>
</feature>
<dbReference type="OrthoDB" id="2084577at2"/>
<dbReference type="AlphaFoldDB" id="A0A6I0F5L5"/>
<sequence>MSSKKNSSMISKIPGFRSGTPWKMGLAGALYVFVLFYAYLIATSSSEINPQDNSPATSEESLAVTTPIQEERPSEPIRTLGITTEEFKSNFNQSAILEFDDLKIDSFAITEGNVQDVVRFPFNNFYEIMGTVNKDDGTLRNISIIGPGGDDLLVFINLLIASTDTSLDKESRQQILDELGLQGSNFNLSTMKSEVVYNDYKYTVSGTKVLGLTFTIQHRYDR</sequence>
<keyword evidence="4" id="KW-1185">Reference proteome</keyword>
<evidence type="ECO:0000313" key="3">
    <source>
        <dbReference type="EMBL" id="KAB2954127.1"/>
    </source>
</evidence>
<comment type="caution">
    <text evidence="3">The sequence shown here is derived from an EMBL/GenBank/DDBJ whole genome shotgun (WGS) entry which is preliminary data.</text>
</comment>
<reference evidence="3 4" key="1">
    <citation type="submission" date="2019-10" db="EMBL/GenBank/DDBJ databases">
        <title>Whole-genome sequence of the extremophile Heliorestis acidaminivorans DSM 24790.</title>
        <authorList>
            <person name="Kyndt J.A."/>
            <person name="Meyer T.E."/>
        </authorList>
    </citation>
    <scope>NUCLEOTIDE SEQUENCE [LARGE SCALE GENOMIC DNA]</scope>
    <source>
        <strain evidence="3 4">DSM 24790</strain>
    </source>
</reference>
<keyword evidence="2" id="KW-0812">Transmembrane</keyword>
<organism evidence="3 4">
    <name type="scientific">Heliorestis acidaminivorans</name>
    <dbReference type="NCBI Taxonomy" id="553427"/>
    <lineage>
        <taxon>Bacteria</taxon>
        <taxon>Bacillati</taxon>
        <taxon>Bacillota</taxon>
        <taxon>Clostridia</taxon>
        <taxon>Eubacteriales</taxon>
        <taxon>Heliobacteriaceae</taxon>
        <taxon>Heliorestis</taxon>
    </lineage>
</organism>
<evidence type="ECO:0000313" key="4">
    <source>
        <dbReference type="Proteomes" id="UP000468766"/>
    </source>
</evidence>
<dbReference type="EMBL" id="WBXO01000001">
    <property type="protein sequence ID" value="KAB2954127.1"/>
    <property type="molecule type" value="Genomic_DNA"/>
</dbReference>
<keyword evidence="2" id="KW-1133">Transmembrane helix</keyword>
<feature type="transmembrane region" description="Helical" evidence="2">
    <location>
        <begin position="21"/>
        <end position="42"/>
    </location>
</feature>
<keyword evidence="2" id="KW-0472">Membrane</keyword>
<name>A0A6I0F5L5_9FIRM</name>
<evidence type="ECO:0000256" key="2">
    <source>
        <dbReference type="SAM" id="Phobius"/>
    </source>
</evidence>
<gene>
    <name evidence="3" type="ORF">F9B85_00015</name>
</gene>
<evidence type="ECO:0000256" key="1">
    <source>
        <dbReference type="SAM" id="MobiDB-lite"/>
    </source>
</evidence>
<proteinExistence type="predicted"/>
<protein>
    <submittedName>
        <fullName evidence="3">Uncharacterized protein</fullName>
    </submittedName>
</protein>
<dbReference type="RefSeq" id="WP_151617573.1">
    <property type="nucleotide sequence ID" value="NZ_WBXO01000001.1"/>
</dbReference>
<feature type="compositionally biased region" description="Polar residues" evidence="1">
    <location>
        <begin position="48"/>
        <end position="68"/>
    </location>
</feature>
<dbReference type="Proteomes" id="UP000468766">
    <property type="component" value="Unassembled WGS sequence"/>
</dbReference>
<accession>A0A6I0F5L5</accession>